<organism evidence="1 2">
    <name type="scientific">Blepharisma stoltei</name>
    <dbReference type="NCBI Taxonomy" id="1481888"/>
    <lineage>
        <taxon>Eukaryota</taxon>
        <taxon>Sar</taxon>
        <taxon>Alveolata</taxon>
        <taxon>Ciliophora</taxon>
        <taxon>Postciliodesmatophora</taxon>
        <taxon>Heterotrichea</taxon>
        <taxon>Heterotrichida</taxon>
        <taxon>Blepharismidae</taxon>
        <taxon>Blepharisma</taxon>
    </lineage>
</organism>
<accession>A0AAU9KDF5</accession>
<sequence length="297" mass="34394">MPSLSITSIYGEYVINVPETFGSVYSIANQVEEISGIPNELQEYYHLGEEVYNYDTRTMDLQNPLQLVRTYDLDPRNIRFRCSEEICRIVINVYDKTKAISVHNGEPIRLLCLYVRDNFRIPIRKQNWFYEDRYIRPAKSGEYIDIKRINLIKVVEDVRGGGPPTLEIDFNDLEKIIEIGFSETAPPWRYVSKGLSFIGICKNENCAAFNKKVISCHGFGIFSLASVPSRCPVEGCKMYIEPDNCGFWFAKWKFRGLTDKREVKTGEGTAGYDKFTTFEEGNSTKWRELKFEVISLW</sequence>
<gene>
    <name evidence="1" type="ORF">BSTOLATCC_MIC65387</name>
</gene>
<proteinExistence type="predicted"/>
<keyword evidence="2" id="KW-1185">Reference proteome</keyword>
<name>A0AAU9KDF5_9CILI</name>
<evidence type="ECO:0000313" key="1">
    <source>
        <dbReference type="EMBL" id="CAG9336082.1"/>
    </source>
</evidence>
<dbReference type="AlphaFoldDB" id="A0AAU9KDF5"/>
<reference evidence="1" key="1">
    <citation type="submission" date="2021-09" db="EMBL/GenBank/DDBJ databases">
        <authorList>
            <consortium name="AG Swart"/>
            <person name="Singh M."/>
            <person name="Singh A."/>
            <person name="Seah K."/>
            <person name="Emmerich C."/>
        </authorList>
    </citation>
    <scope>NUCLEOTIDE SEQUENCE</scope>
    <source>
        <strain evidence="1">ATCC30299</strain>
    </source>
</reference>
<dbReference type="EMBL" id="CAJZBQ010000063">
    <property type="protein sequence ID" value="CAG9336082.1"/>
    <property type="molecule type" value="Genomic_DNA"/>
</dbReference>
<dbReference type="Proteomes" id="UP001162131">
    <property type="component" value="Unassembled WGS sequence"/>
</dbReference>
<comment type="caution">
    <text evidence="1">The sequence shown here is derived from an EMBL/GenBank/DDBJ whole genome shotgun (WGS) entry which is preliminary data.</text>
</comment>
<evidence type="ECO:0000313" key="2">
    <source>
        <dbReference type="Proteomes" id="UP001162131"/>
    </source>
</evidence>
<protein>
    <submittedName>
        <fullName evidence="1">Uncharacterized protein</fullName>
    </submittedName>
</protein>